<comment type="caution">
    <text evidence="2">The sequence shown here is derived from an EMBL/GenBank/DDBJ whole genome shotgun (WGS) entry which is preliminary data.</text>
</comment>
<gene>
    <name evidence="2" type="ORF">rosag_21930</name>
</gene>
<evidence type="ECO:0000313" key="2">
    <source>
        <dbReference type="EMBL" id="GLC25680.1"/>
    </source>
</evidence>
<dbReference type="PROSITE" id="PS51318">
    <property type="entry name" value="TAT"/>
    <property type="match status" value="1"/>
</dbReference>
<dbReference type="InterPro" id="IPR036291">
    <property type="entry name" value="NAD(P)-bd_dom_sf"/>
</dbReference>
<dbReference type="GO" id="GO:0004029">
    <property type="term" value="F:aldehyde dehydrogenase (NAD+) activity"/>
    <property type="evidence" value="ECO:0007669"/>
    <property type="project" value="TreeGrafter"/>
</dbReference>
<dbReference type="InterPro" id="IPR001509">
    <property type="entry name" value="Epimerase_deHydtase"/>
</dbReference>
<evidence type="ECO:0000313" key="3">
    <source>
        <dbReference type="Proteomes" id="UP001161325"/>
    </source>
</evidence>
<protein>
    <recommendedName>
        <fullName evidence="1">NAD-dependent epimerase/dehydratase domain-containing protein</fullName>
    </recommendedName>
</protein>
<dbReference type="Pfam" id="PF01370">
    <property type="entry name" value="Epimerase"/>
    <property type="match status" value="2"/>
</dbReference>
<dbReference type="AlphaFoldDB" id="A0AA37QFX4"/>
<name>A0AA37QFX4_9BACT</name>
<feature type="domain" description="NAD-dependent epimerase/dehydratase" evidence="1">
    <location>
        <begin position="58"/>
        <end position="92"/>
    </location>
</feature>
<evidence type="ECO:0000259" key="1">
    <source>
        <dbReference type="Pfam" id="PF01370"/>
    </source>
</evidence>
<feature type="domain" description="NAD-dependent epimerase/dehydratase" evidence="1">
    <location>
        <begin position="137"/>
        <end position="273"/>
    </location>
</feature>
<dbReference type="Gene3D" id="3.40.50.720">
    <property type="entry name" value="NAD(P)-binding Rossmann-like Domain"/>
    <property type="match status" value="1"/>
</dbReference>
<dbReference type="SUPFAM" id="SSF51735">
    <property type="entry name" value="NAD(P)-binding Rossmann-fold domains"/>
    <property type="match status" value="1"/>
</dbReference>
<dbReference type="EMBL" id="BRXS01000003">
    <property type="protein sequence ID" value="GLC25680.1"/>
    <property type="molecule type" value="Genomic_DNA"/>
</dbReference>
<dbReference type="InterPro" id="IPR006311">
    <property type="entry name" value="TAT_signal"/>
</dbReference>
<dbReference type="RefSeq" id="WP_284350137.1">
    <property type="nucleotide sequence ID" value="NZ_BRXS01000003.1"/>
</dbReference>
<dbReference type="PANTHER" id="PTHR48079">
    <property type="entry name" value="PROTEIN YEEZ"/>
    <property type="match status" value="1"/>
</dbReference>
<accession>A0AA37QFX4</accession>
<organism evidence="2 3">
    <name type="scientific">Roseisolibacter agri</name>
    <dbReference type="NCBI Taxonomy" id="2014610"/>
    <lineage>
        <taxon>Bacteria</taxon>
        <taxon>Pseudomonadati</taxon>
        <taxon>Gemmatimonadota</taxon>
        <taxon>Gemmatimonadia</taxon>
        <taxon>Gemmatimonadales</taxon>
        <taxon>Gemmatimonadaceae</taxon>
        <taxon>Roseisolibacter</taxon>
    </lineage>
</organism>
<dbReference type="PANTHER" id="PTHR48079:SF6">
    <property type="entry name" value="NAD(P)-BINDING DOMAIN-CONTAINING PROTEIN-RELATED"/>
    <property type="match status" value="1"/>
</dbReference>
<dbReference type="NCBIfam" id="TIGR01409">
    <property type="entry name" value="TAT_signal_seq"/>
    <property type="match status" value="1"/>
</dbReference>
<keyword evidence="3" id="KW-1185">Reference proteome</keyword>
<proteinExistence type="predicted"/>
<dbReference type="GO" id="GO:0005737">
    <property type="term" value="C:cytoplasm"/>
    <property type="evidence" value="ECO:0007669"/>
    <property type="project" value="TreeGrafter"/>
</dbReference>
<dbReference type="InterPro" id="IPR051783">
    <property type="entry name" value="NAD(P)-dependent_oxidoreduct"/>
</dbReference>
<dbReference type="InterPro" id="IPR019546">
    <property type="entry name" value="TAT_signal_bac_arc"/>
</dbReference>
<sequence length="394" mass="42689">MSRSRRDFLKAGTVLGGALGAGLGGALLPGALGAAEPKAAPDVALERAVARAPKPLRILILGGTGFIGPHQVRYAQERGHTVTLFNRGRTNPGLFPNTEKLQGDRATGDYKSLAGREWDVVIDNPTMYPRWVREAGAALKGRAKQFIFVSTISVYAANDTPWADESAALATTDTPNDEDPQKRGQLYGPLKALSEQEAEKAFPGKATIIRPGLIVGPGDLSDRFTYWPVRVRKGGEILAPGTPLDVVQVIDARDLSEFIIRCAEDGTVGTYNVTGPRAPLTMGEMLGAMKAQVPNTDAQFVWGDVDFLTEQKVRGWSDMPVWIPPRGATAGFTRRSIKKALDRGLTFRALADTVRDTLAYYDQQTEERKAQLRAGIAPAREQEVLAALRARQKA</sequence>
<reference evidence="2" key="1">
    <citation type="submission" date="2022-08" db="EMBL/GenBank/DDBJ databases">
        <title>Draft genome sequencing of Roseisolibacter agri AW1220.</title>
        <authorList>
            <person name="Tobiishi Y."/>
            <person name="Tonouchi A."/>
        </authorList>
    </citation>
    <scope>NUCLEOTIDE SEQUENCE</scope>
    <source>
        <strain evidence="2">AW1220</strain>
    </source>
</reference>
<dbReference type="Proteomes" id="UP001161325">
    <property type="component" value="Unassembled WGS sequence"/>
</dbReference>